<feature type="transmembrane region" description="Helical" evidence="1">
    <location>
        <begin position="102"/>
        <end position="121"/>
    </location>
</feature>
<feature type="transmembrane region" description="Helical" evidence="1">
    <location>
        <begin position="205"/>
        <end position="226"/>
    </location>
</feature>
<feature type="transmembrane region" description="Helical" evidence="1">
    <location>
        <begin position="165"/>
        <end position="184"/>
    </location>
</feature>
<keyword evidence="1" id="KW-0812">Transmembrane</keyword>
<keyword evidence="4" id="KW-1185">Reference proteome</keyword>
<reference evidence="3 4" key="1">
    <citation type="submission" date="2023-10" db="EMBL/GenBank/DDBJ databases">
        <title>Bacteria for the degradation of biodegradable plastic PBAT(Polybutylene adipate terephthalate).</title>
        <authorList>
            <person name="Weon H.-Y."/>
            <person name="Yeon J."/>
        </authorList>
    </citation>
    <scope>NUCLEOTIDE SEQUENCE [LARGE SCALE GENOMIC DNA]</scope>
    <source>
        <strain evidence="3 4">SBD 7-3</strain>
    </source>
</reference>
<dbReference type="InterPro" id="IPR012171">
    <property type="entry name" value="Fatty_acid_desaturase"/>
</dbReference>
<proteinExistence type="predicted"/>
<gene>
    <name evidence="3" type="ORF">RXV79_01150</name>
</gene>
<dbReference type="Pfam" id="PF00487">
    <property type="entry name" value="FA_desaturase"/>
    <property type="match status" value="1"/>
</dbReference>
<dbReference type="GO" id="GO:0016491">
    <property type="term" value="F:oxidoreductase activity"/>
    <property type="evidence" value="ECO:0007669"/>
    <property type="project" value="UniProtKB-KW"/>
</dbReference>
<organism evidence="3 4">
    <name type="scientific">Piscinibacter gummiphilus</name>
    <dbReference type="NCBI Taxonomy" id="946333"/>
    <lineage>
        <taxon>Bacteria</taxon>
        <taxon>Pseudomonadati</taxon>
        <taxon>Pseudomonadota</taxon>
        <taxon>Betaproteobacteria</taxon>
        <taxon>Burkholderiales</taxon>
        <taxon>Sphaerotilaceae</taxon>
        <taxon>Piscinibacter</taxon>
    </lineage>
</organism>
<keyword evidence="3" id="KW-0560">Oxidoreductase</keyword>
<dbReference type="Proteomes" id="UP001303946">
    <property type="component" value="Chromosome"/>
</dbReference>
<feature type="transmembrane region" description="Helical" evidence="1">
    <location>
        <begin position="70"/>
        <end position="90"/>
    </location>
</feature>
<evidence type="ECO:0000313" key="3">
    <source>
        <dbReference type="EMBL" id="WOB08675.1"/>
    </source>
</evidence>
<feature type="transmembrane region" description="Helical" evidence="1">
    <location>
        <begin position="42"/>
        <end position="64"/>
    </location>
</feature>
<evidence type="ECO:0000256" key="1">
    <source>
        <dbReference type="SAM" id="Phobius"/>
    </source>
</evidence>
<evidence type="ECO:0000259" key="2">
    <source>
        <dbReference type="Pfam" id="PF00487"/>
    </source>
</evidence>
<dbReference type="CDD" id="cd03506">
    <property type="entry name" value="Delta6-FADS-like"/>
    <property type="match status" value="1"/>
</dbReference>
<feature type="domain" description="Fatty acid desaturase" evidence="2">
    <location>
        <begin position="68"/>
        <end position="339"/>
    </location>
</feature>
<dbReference type="PANTHER" id="PTHR19353">
    <property type="entry name" value="FATTY ACID DESATURASE 2"/>
    <property type="match status" value="1"/>
</dbReference>
<accession>A0ABZ0CUN0</accession>
<dbReference type="PANTHER" id="PTHR19353:SF19">
    <property type="entry name" value="DELTA(5) FATTY ACID DESATURASE C-RELATED"/>
    <property type="match status" value="1"/>
</dbReference>
<keyword evidence="1" id="KW-0472">Membrane</keyword>
<feature type="transmembrane region" description="Helical" evidence="1">
    <location>
        <begin position="232"/>
        <end position="254"/>
    </location>
</feature>
<dbReference type="PIRSF" id="PIRSF015921">
    <property type="entry name" value="FA_sphinglp_des"/>
    <property type="match status" value="1"/>
</dbReference>
<dbReference type="EC" id="1.14.19.-" evidence="3"/>
<keyword evidence="1" id="KW-1133">Transmembrane helix</keyword>
<dbReference type="EMBL" id="CP136336">
    <property type="protein sequence ID" value="WOB08675.1"/>
    <property type="molecule type" value="Genomic_DNA"/>
</dbReference>
<evidence type="ECO:0000313" key="4">
    <source>
        <dbReference type="Proteomes" id="UP001303946"/>
    </source>
</evidence>
<protein>
    <submittedName>
        <fullName evidence="3">Acyl-CoA desaturase</fullName>
        <ecNumber evidence="3">1.14.19.-</ecNumber>
    </submittedName>
</protein>
<sequence length="366" mass="41816">MTTLSVPRISFAPRAPFADALKSRVAAYFTSTGRSERGDWRLFAKTVFSYALLIGSYVSAIWWVQSGWGLLLAALGMVQGYVLIAFNVMHDGAHGSYSRRTWVNRLAGASMDFIGSSALLWRQKHNQLHHTYTNIDGKDDDLALGRLLRLSPQQPWHPWHRVQHWYAPLLYSLLTLYLAIYSDWHKLVTGRIGHTPLLPRKWTDVAYFLATKAFYVTYALVIPMLFHPAWLVLLVFFGIHALFGLTLSLVFQLAHIVEDLEFPQPDPANGRMATDWATHQVQTTADFAPRNRLATFYMGGLNFQVEHHLFHHVSHVHYPALHRIVRETCAEYGVPYRCFGTVREAVGSHFRFLRQMGRRPALALST</sequence>
<dbReference type="InterPro" id="IPR005804">
    <property type="entry name" value="FA_desaturase_dom"/>
</dbReference>
<dbReference type="RefSeq" id="WP_316701496.1">
    <property type="nucleotide sequence ID" value="NZ_CP136336.1"/>
</dbReference>
<name>A0ABZ0CUN0_9BURK</name>